<protein>
    <submittedName>
        <fullName evidence="1">Uncharacterized protein</fullName>
    </submittedName>
</protein>
<dbReference type="GeneID" id="9040691"/>
<keyword evidence="2" id="KW-1185">Reference proteome</keyword>
<accession>C5LYL1</accession>
<name>C5LYL1_PERM5</name>
<dbReference type="InParanoid" id="C5LYL1"/>
<dbReference type="Proteomes" id="UP000007800">
    <property type="component" value="Unassembled WGS sequence"/>
</dbReference>
<dbReference type="AlphaFoldDB" id="C5LYL1"/>
<sequence>MPSRTNDLNVASNVASSSYEGYRGGGWESFNAIDYIDPEIRRAIRDENDMNEPLGGDGLVEGGLQGVEQLLLWEDPNLAASFLALMRNGDNNNDVGNDN</sequence>
<reference evidence="1 2" key="1">
    <citation type="submission" date="2008-07" db="EMBL/GenBank/DDBJ databases">
        <authorList>
            <person name="El-Sayed N."/>
            <person name="Caler E."/>
            <person name="Inman J."/>
            <person name="Amedeo P."/>
            <person name="Hass B."/>
            <person name="Wortman J."/>
        </authorList>
    </citation>
    <scope>NUCLEOTIDE SEQUENCE [LARGE SCALE GENOMIC DNA]</scope>
    <source>
        <strain evidence="2">ATCC 50983 / TXsc</strain>
    </source>
</reference>
<dbReference type="RefSeq" id="XP_002765532.1">
    <property type="nucleotide sequence ID" value="XM_002765486.1"/>
</dbReference>
<gene>
    <name evidence="1" type="ORF">Pmar_PMAR002068</name>
</gene>
<organism evidence="2">
    <name type="scientific">Perkinsus marinus (strain ATCC 50983 / TXsc)</name>
    <dbReference type="NCBI Taxonomy" id="423536"/>
    <lineage>
        <taxon>Eukaryota</taxon>
        <taxon>Sar</taxon>
        <taxon>Alveolata</taxon>
        <taxon>Perkinsozoa</taxon>
        <taxon>Perkinsea</taxon>
        <taxon>Perkinsida</taxon>
        <taxon>Perkinsidae</taxon>
        <taxon>Perkinsus</taxon>
    </lineage>
</organism>
<proteinExistence type="predicted"/>
<dbReference type="EMBL" id="GG686808">
    <property type="protein sequence ID" value="EEQ98249.1"/>
    <property type="molecule type" value="Genomic_DNA"/>
</dbReference>
<evidence type="ECO:0000313" key="2">
    <source>
        <dbReference type="Proteomes" id="UP000007800"/>
    </source>
</evidence>
<evidence type="ECO:0000313" key="1">
    <source>
        <dbReference type="EMBL" id="EEQ98249.1"/>
    </source>
</evidence>